<dbReference type="Pfam" id="PF17963">
    <property type="entry name" value="Big_9"/>
    <property type="match status" value="5"/>
</dbReference>
<protein>
    <recommendedName>
        <fullName evidence="5">Tandem-95 repeat protein</fullName>
    </recommendedName>
</protein>
<dbReference type="InterPro" id="IPR013320">
    <property type="entry name" value="ConA-like_dom_sf"/>
</dbReference>
<organism evidence="3 4">
    <name type="scientific">Acuticoccus sediminis</name>
    <dbReference type="NCBI Taxonomy" id="2184697"/>
    <lineage>
        <taxon>Bacteria</taxon>
        <taxon>Pseudomonadati</taxon>
        <taxon>Pseudomonadota</taxon>
        <taxon>Alphaproteobacteria</taxon>
        <taxon>Hyphomicrobiales</taxon>
        <taxon>Amorphaceae</taxon>
        <taxon>Acuticoccus</taxon>
    </lineage>
</organism>
<feature type="domain" description="Cadherin-like" evidence="2">
    <location>
        <begin position="525"/>
        <end position="600"/>
    </location>
</feature>
<comment type="caution">
    <text evidence="3">The sequence shown here is derived from an EMBL/GenBank/DDBJ whole genome shotgun (WGS) entry which is preliminary data.</text>
</comment>
<dbReference type="SUPFAM" id="SSF49899">
    <property type="entry name" value="Concanavalin A-like lectins/glucanases"/>
    <property type="match status" value="6"/>
</dbReference>
<dbReference type="OrthoDB" id="6305173at2"/>
<dbReference type="Pfam" id="PF07081">
    <property type="entry name" value="DUF1349"/>
    <property type="match status" value="1"/>
</dbReference>
<keyword evidence="4" id="KW-1185">Reference proteome</keyword>
<dbReference type="RefSeq" id="WP_111350166.1">
    <property type="nucleotide sequence ID" value="NZ_QHHQ01000006.1"/>
</dbReference>
<feature type="domain" description="Cadherin-like" evidence="2">
    <location>
        <begin position="1904"/>
        <end position="1994"/>
    </location>
</feature>
<feature type="domain" description="Cadherin-like" evidence="2">
    <location>
        <begin position="1417"/>
        <end position="1500"/>
    </location>
</feature>
<proteinExistence type="predicted"/>
<dbReference type="Proteomes" id="UP000249590">
    <property type="component" value="Unassembled WGS sequence"/>
</dbReference>
<accession>A0A8B2NHI3</accession>
<evidence type="ECO:0000259" key="1">
    <source>
        <dbReference type="Pfam" id="PF17851"/>
    </source>
</evidence>
<feature type="domain" description="Beta-xylosidase C-terminal Concanavalin A-like" evidence="1">
    <location>
        <begin position="1705"/>
        <end position="1866"/>
    </location>
</feature>
<evidence type="ECO:0000259" key="2">
    <source>
        <dbReference type="Pfam" id="PF17892"/>
    </source>
</evidence>
<gene>
    <name evidence="3" type="ORF">DLJ53_24515</name>
</gene>
<dbReference type="Gene3D" id="2.150.10.10">
    <property type="entry name" value="Serralysin-like metalloprotease, C-terminal"/>
    <property type="match status" value="1"/>
</dbReference>
<dbReference type="PANTHER" id="PTHR34720">
    <property type="entry name" value="MICROCYSTIN DEPENDENT PROTEIN"/>
    <property type="match status" value="1"/>
</dbReference>
<sequence>MSASDDFSGGVLFEGWTFKSAAGASAGLATVGDDDILRITTPTGNYDFWGTATNAGRLVQASPDEDFVITARFLSIPTERYEIQGFVIEGAGSDWLRVDTYSDGKALWLFAASTTGGTSTTLLKVRIPEGQAPFLSLERAGDVWTVLYSNDGATWTTGGSFTVAMDVTGVGLMGGSAGSGDGFTAEVDWFEIASDPLVSEDGGTPATVDPVAGDDAVASGPDGIVIAIADLMANDTDDGPLTFVGADTPASGTLIDNGDGTLTYTPPAGFVGTDTFTYTISDGSVTDTATVTVSVSDGTGPIAAEVVSDDFAGDSLSSVWTFKSAAGATATLADVGADEVLRITTPSGNYDFWNGTQNAGRLVQDAPDEDFVLKARFLSVPSEKHELQGFVVEGADGRSMRVDTFSDGKKLTLFAASTVDGTSNTLLSVRVAGDIAPYLALERVGDTWTVSYSLDGQSWITGGSFNFAIEVTGVGLLGGSTATSGGFVTEVDWFEIGSDPITMEDGVDASSPPDAVDDALASGPGGILIAVADLLANDTDADGDALVFGGTTSPLHGTLTDNGDGTLTYTPADGYVGTDTFTYSVSDGTNSDSATVTITVSSGDPGPDPDPSPVLDSDDFSGGTISADWSFEGAAGSGASLASVGDGILEITTPAGNFDFWNTTLNAGRLMQDAPDDDFVVTAHFLSVPTQRYEMQGFAIEGSDGSWLRVDTYSDGSQLRLFAAKTVGGKSTALLSVTLPGGEAPYVTLERSGDTWTIWTSSDGATWTLGGSFNFVMPVAAVGLLGGSSGSSDGFVAQIDSFDVSTVPFDDGGTGNPPQNTAPDAVDDGNLVAPDGILVIDVNDLMANDTDADGDSISFVGLTNPAFGTLTDNGDGTYTYTAPANFSGTDTFQYTITDGTVTDTATFTVTVTPTAELIAADDFSGGSLAGHWIVGDAPDTSVNVASAGGQAYLALHADGSNELWNSNTAATALQSVAGAFDIVGSFLTTPIAPGDGQGLIAVDEATGDYVSFGLESTLAGYQLIVIVNIGGSAEVVAQTPIDAGDARAFRITSDGATWTVSASADGVTWEALATFDPGVFPDNIGAYAVSLEGFEAQLDYIMDTGAPLSGEDGGAINALPVAIDDAFSADVGSPISISIAALLGNDADADGDLLSLLSFSNPLSGTLVDAGDGTLLYTPAAGFSGEDTFTYTVGDGRDTAQGTVTIDVGGTGAGGFSDDFSGSGIGDGWEFSGLAGGASLHTAGGESYLEIESPAGIAVDALRQLNSPRLLQSVEDGDFDVSARFLNEPQQPYQEHGLLVVEDVDTWIRYDLAYTTSGLRLIVAFIDDGDSSIDLFKSMDSGEISYLRIRREGSTYIFETSSDGETWTTQHTAASDIIPTEVGVFAGSTTYDGSVPGFTSQVDWFEVSSDPIVAEDNAAPVATPDALGTSANTPLIIDVATLLGNDADPDGDPLSFAGFSQPDSGTLVDNGNGTLTYTPANGFAGTARFTYLISDGVTQVAGVALVGVSAPGNAAPVANDDTLTTDEGTPVAIDVLANDTDGNGDNLTVEAFTQAGSGTVSLNGGVLTYTPDAGFTGTDTFDVIVSDGNGGLATSSVEVVVEPVNDAPVAGRDTVVTTAGTVTTISISGLLANDSDPDGDALVFGGFTNPLHGTLVNNGNGTLTYIADAGYMGLDGFTYSIGDGTLSSNGVVAINVAPPIGFVSDDFSGAITNADWRLEGPDGTAELASDGSEAFLRLTVPTGKHDPWNTNGAVRYMQDIADIDFSMSARFLSTPSARTQMQGFLFEQDASNWLRFDVSFDGTTMKVFAAETVNGSSAAEINVTIAVGAAEFLRVTRSGESYLFEYSANGSDWTTAGTLTSALSITSAGLFGGTAHTAPGFVVEADYILLDGQTLNEDGGVTSGPVAMDDELAASVGAALVFTAADLLANDHDLDGDPLSIAAISSTGRGTVTDNGDGTYTYLSNTSGVGQLSYTITEGAAAGGRTSTATVWIDVENTAPTASTDAVAVDEDGSVVITPLGNDSDADGDTLQLTGVGTAAHGTVELVGNQIVYTPNANYNGPDSISYTVSDGLAETAGTVDITVTPVNDAPVVVNDTVFSPTGGAITISIADLLANDSDVDGDTLTIAALGIPASGTLVDNGDGTLTYTPNGNFNGIDSFQYTVTDGIEEVVGTVDVAVRPAIDVWYGDTQEFGAVGEPQAWINILGNVVTDGLTSLTYQLNDGPSQTLSVGPDTRRLNDPGDFNVDIAYAALDGSPNDDIVTITAAYSDGSTYTRDVTVEYESGHLWPEDYSIDWDAVGSIQDVAQIVDGQWAIEPDGSGIRPTELGYDRLVVLGDESWDNYELTMSITTHDLQNVDPRGRDGGGFAIGMLWGGHTEDDRLGVQPFAGYEPGATFFYTGKKVKLTSYHDFSETIAVQRNPLAEGVTYELRMKVEQVGLYDRQYSLKIWEAGTAEPSGWTIQGVETFSIDEAPATGSIYLNAHYYDVAFNDLTVTAIEGNDIIAGTDGDDVLSGVDMAALLPGLGETDVFRGGDGSDTFQLGTADTLFYDDGNASTAGEEDFAYIWDFESGVDTIELYGAAEDYEIGTSADPDAPGYTIKYVTDQTEKELIAIVNATQTLQFDDLRFFDVLAV</sequence>
<name>A0A8B2NHI3_9HYPH</name>
<dbReference type="Pfam" id="PF17851">
    <property type="entry name" value="GH43_C2"/>
    <property type="match status" value="1"/>
</dbReference>
<dbReference type="Gene3D" id="2.60.40.2810">
    <property type="match status" value="4"/>
</dbReference>
<dbReference type="InterPro" id="IPR041690">
    <property type="entry name" value="Cadherin_5"/>
</dbReference>
<evidence type="ECO:0000313" key="4">
    <source>
        <dbReference type="Proteomes" id="UP000249590"/>
    </source>
</evidence>
<dbReference type="NCBIfam" id="NF012211">
    <property type="entry name" value="tand_rpt_95"/>
    <property type="match status" value="10"/>
</dbReference>
<dbReference type="SUPFAM" id="SSF51120">
    <property type="entry name" value="beta-Roll"/>
    <property type="match status" value="1"/>
</dbReference>
<dbReference type="Gene3D" id="2.60.120.200">
    <property type="match status" value="6"/>
</dbReference>
<evidence type="ECO:0000313" key="3">
    <source>
        <dbReference type="EMBL" id="RAH98802.1"/>
    </source>
</evidence>
<feature type="domain" description="Cadherin-like" evidence="2">
    <location>
        <begin position="2087"/>
        <end position="2179"/>
    </location>
</feature>
<dbReference type="Gene3D" id="2.60.40.3440">
    <property type="match status" value="5"/>
</dbReference>
<dbReference type="PANTHER" id="PTHR34720:SF9">
    <property type="entry name" value="BLR4714 PROTEIN"/>
    <property type="match status" value="1"/>
</dbReference>
<dbReference type="InterPro" id="IPR041542">
    <property type="entry name" value="GH43_C2"/>
</dbReference>
<evidence type="ECO:0008006" key="5">
    <source>
        <dbReference type="Google" id="ProtNLM"/>
    </source>
</evidence>
<feature type="domain" description="Cadherin-like" evidence="2">
    <location>
        <begin position="820"/>
        <end position="912"/>
    </location>
</feature>
<dbReference type="InterPro" id="IPR009784">
    <property type="entry name" value="DUF1349"/>
</dbReference>
<dbReference type="Pfam" id="PF17892">
    <property type="entry name" value="Cadherin_5"/>
    <property type="match status" value="5"/>
</dbReference>
<dbReference type="EMBL" id="QHHQ01000006">
    <property type="protein sequence ID" value="RAH98802.1"/>
    <property type="molecule type" value="Genomic_DNA"/>
</dbReference>
<dbReference type="InterPro" id="IPR011049">
    <property type="entry name" value="Serralysin-like_metalloprot_C"/>
</dbReference>
<reference evidence="3 4" key="1">
    <citation type="submission" date="2018-05" db="EMBL/GenBank/DDBJ databases">
        <title>Acuticoccus sediminis sp. nov., isolated from deep-sea sediment of Indian Ocean.</title>
        <authorList>
            <person name="Liu X."/>
            <person name="Lai Q."/>
            <person name="Du Y."/>
            <person name="Sun F."/>
            <person name="Zhang X."/>
            <person name="Wang S."/>
            <person name="Shao Z."/>
        </authorList>
    </citation>
    <scope>NUCLEOTIDE SEQUENCE [LARGE SCALE GENOMIC DNA]</scope>
    <source>
        <strain evidence="3 4">PTG4-2</strain>
    </source>
</reference>